<gene>
    <name evidence="1" type="ORF">EW146_g7960</name>
</gene>
<evidence type="ECO:0000313" key="1">
    <source>
        <dbReference type="EMBL" id="THH11689.1"/>
    </source>
</evidence>
<reference evidence="1 2" key="1">
    <citation type="submission" date="2019-02" db="EMBL/GenBank/DDBJ databases">
        <title>Genome sequencing of the rare red list fungi Bondarzewia mesenterica.</title>
        <authorList>
            <person name="Buettner E."/>
            <person name="Kellner H."/>
        </authorList>
    </citation>
    <scope>NUCLEOTIDE SEQUENCE [LARGE SCALE GENOMIC DNA]</scope>
    <source>
        <strain evidence="1 2">DSM 108281</strain>
    </source>
</reference>
<dbReference type="Proteomes" id="UP000310158">
    <property type="component" value="Unassembled WGS sequence"/>
</dbReference>
<comment type="caution">
    <text evidence="1">The sequence shown here is derived from an EMBL/GenBank/DDBJ whole genome shotgun (WGS) entry which is preliminary data.</text>
</comment>
<protein>
    <submittedName>
        <fullName evidence="1">Uncharacterized protein</fullName>
    </submittedName>
</protein>
<keyword evidence="2" id="KW-1185">Reference proteome</keyword>
<organism evidence="1 2">
    <name type="scientific">Bondarzewia mesenterica</name>
    <dbReference type="NCBI Taxonomy" id="1095465"/>
    <lineage>
        <taxon>Eukaryota</taxon>
        <taxon>Fungi</taxon>
        <taxon>Dikarya</taxon>
        <taxon>Basidiomycota</taxon>
        <taxon>Agaricomycotina</taxon>
        <taxon>Agaricomycetes</taxon>
        <taxon>Russulales</taxon>
        <taxon>Bondarzewiaceae</taxon>
        <taxon>Bondarzewia</taxon>
    </lineage>
</organism>
<dbReference type="AlphaFoldDB" id="A0A4S4LIC5"/>
<accession>A0A4S4LIC5</accession>
<sequence length="91" mass="10192">MMSSEVQKPPCPLPRSSENLPALLGDVITINGVPFNPNRTGISCLDALLKLPNFPEMPKDASRLLTVVHNIQEEQIYRKHHAQVVLKHMLI</sequence>
<dbReference type="EMBL" id="SGPL01000501">
    <property type="protein sequence ID" value="THH11689.1"/>
    <property type="molecule type" value="Genomic_DNA"/>
</dbReference>
<evidence type="ECO:0000313" key="2">
    <source>
        <dbReference type="Proteomes" id="UP000310158"/>
    </source>
</evidence>
<name>A0A4S4LIC5_9AGAM</name>
<proteinExistence type="predicted"/>